<dbReference type="InterPro" id="IPR004119">
    <property type="entry name" value="EcKL"/>
</dbReference>
<name>A0A3B0K8A0_DROGU</name>
<dbReference type="Pfam" id="PF02958">
    <property type="entry name" value="EcKL"/>
    <property type="match status" value="1"/>
</dbReference>
<evidence type="ECO:0000313" key="2">
    <source>
        <dbReference type="EMBL" id="SPP84310.1"/>
    </source>
</evidence>
<dbReference type="InterPro" id="IPR015897">
    <property type="entry name" value="CHK_kinase-like"/>
</dbReference>
<evidence type="ECO:0000313" key="3">
    <source>
        <dbReference type="Proteomes" id="UP000268350"/>
    </source>
</evidence>
<dbReference type="SMART" id="SM00587">
    <property type="entry name" value="CHK"/>
    <property type="match status" value="1"/>
</dbReference>
<dbReference type="OrthoDB" id="191037at2759"/>
<dbReference type="Proteomes" id="UP000268350">
    <property type="component" value="Unassembled WGS sequence"/>
</dbReference>
<dbReference type="SUPFAM" id="SSF56112">
    <property type="entry name" value="Protein kinase-like (PK-like)"/>
    <property type="match status" value="1"/>
</dbReference>
<dbReference type="OMA" id="YASIMIR"/>
<dbReference type="EMBL" id="OUUW01000008">
    <property type="protein sequence ID" value="SPP84310.1"/>
    <property type="molecule type" value="Genomic_DNA"/>
</dbReference>
<sequence length="419" mass="48366">MAEKHGNPNEHLDIPKWVNEDYFLPILEQDVIGFQKIISFTPIAATAPGDNYASIMIRVHIDILLKDGNEQKISYILKTQLDASKGGALISQMGFFAKEKDMYKDHIPQFLRLYKEAGVDIELAPKCVHIAETPERITLVFEDLSRQNFRNVDRLKGFDMAHMRCVLRKLAEFHAASVVNRLLNGPYDSKFYESFFNEKNRAVFSNLRELREPQFRKAMLEWGLPDVDIYLKKQTTGSEYFDAGRKLSLVDESEFNVLNHGDSWSNNIMFNYKENGEIDRTIFVDLQVGKWGSPAQDLWYMITTSASLDIKVKEFDLFIRIYHDRLTECLKILKYSKPIPSLMDIQMQMLKYGLWGPITANGVMVVVLFPSDKDSNMDKLMGVGPEADALREKSFKNPYYVKAMRQLLPFFHNKGLLDV</sequence>
<accession>A0A3B0K8A0</accession>
<reference evidence="3" key="1">
    <citation type="submission" date="2018-01" db="EMBL/GenBank/DDBJ databases">
        <authorList>
            <person name="Alioto T."/>
            <person name="Alioto T."/>
        </authorList>
    </citation>
    <scope>NUCLEOTIDE SEQUENCE [LARGE SCALE GENOMIC DNA]</scope>
</reference>
<dbReference type="AlphaFoldDB" id="A0A3B0K8A0"/>
<dbReference type="InterPro" id="IPR011009">
    <property type="entry name" value="Kinase-like_dom_sf"/>
</dbReference>
<dbReference type="STRING" id="7266.A0A3B0K8A0"/>
<dbReference type="PANTHER" id="PTHR11012:SF6">
    <property type="entry name" value="CHK DOMAIN OV1-RELATED"/>
    <property type="match status" value="1"/>
</dbReference>
<evidence type="ECO:0000259" key="1">
    <source>
        <dbReference type="SMART" id="SM00587"/>
    </source>
</evidence>
<feature type="domain" description="CHK kinase-like" evidence="1">
    <location>
        <begin position="139"/>
        <end position="332"/>
    </location>
</feature>
<gene>
    <name evidence="2" type="ORF">DGUA_6G016858</name>
</gene>
<protein>
    <recommendedName>
        <fullName evidence="1">CHK kinase-like domain-containing protein</fullName>
    </recommendedName>
</protein>
<dbReference type="PANTHER" id="PTHR11012">
    <property type="entry name" value="PROTEIN KINASE-LIKE DOMAIN-CONTAINING"/>
    <property type="match status" value="1"/>
</dbReference>
<proteinExistence type="predicted"/>
<dbReference type="Gene3D" id="3.90.1200.10">
    <property type="match status" value="1"/>
</dbReference>
<organism evidence="2 3">
    <name type="scientific">Drosophila guanche</name>
    <name type="common">Fruit fly</name>
    <dbReference type="NCBI Taxonomy" id="7266"/>
    <lineage>
        <taxon>Eukaryota</taxon>
        <taxon>Metazoa</taxon>
        <taxon>Ecdysozoa</taxon>
        <taxon>Arthropoda</taxon>
        <taxon>Hexapoda</taxon>
        <taxon>Insecta</taxon>
        <taxon>Pterygota</taxon>
        <taxon>Neoptera</taxon>
        <taxon>Endopterygota</taxon>
        <taxon>Diptera</taxon>
        <taxon>Brachycera</taxon>
        <taxon>Muscomorpha</taxon>
        <taxon>Ephydroidea</taxon>
        <taxon>Drosophilidae</taxon>
        <taxon>Drosophila</taxon>
        <taxon>Sophophora</taxon>
    </lineage>
</organism>
<keyword evidence="3" id="KW-1185">Reference proteome</keyword>